<organism evidence="7 8">
    <name type="scientific">Streptomyces rugosispiralis</name>
    <dbReference type="NCBI Taxonomy" id="2967341"/>
    <lineage>
        <taxon>Bacteria</taxon>
        <taxon>Bacillati</taxon>
        <taxon>Actinomycetota</taxon>
        <taxon>Actinomycetes</taxon>
        <taxon>Kitasatosporales</taxon>
        <taxon>Streptomycetaceae</taxon>
        <taxon>Streptomyces</taxon>
    </lineage>
</organism>
<dbReference type="PROSITE" id="PS50893">
    <property type="entry name" value="ABC_TRANSPORTER_2"/>
    <property type="match status" value="1"/>
</dbReference>
<name>A0ABT1V5H1_9ACTN</name>
<evidence type="ECO:0000313" key="8">
    <source>
        <dbReference type="Proteomes" id="UP001204746"/>
    </source>
</evidence>
<dbReference type="SUPFAM" id="SSF52540">
    <property type="entry name" value="P-loop containing nucleoside triphosphate hydrolases"/>
    <property type="match status" value="1"/>
</dbReference>
<accession>A0ABT1V5H1</accession>
<keyword evidence="3" id="KW-0547">Nucleotide-binding</keyword>
<dbReference type="RefSeq" id="WP_256653492.1">
    <property type="nucleotide sequence ID" value="NZ_JANIAA010000027.1"/>
</dbReference>
<gene>
    <name evidence="7" type="ORF">NP777_31045</name>
</gene>
<feature type="domain" description="ABC transporter" evidence="6">
    <location>
        <begin position="2"/>
        <end position="227"/>
    </location>
</feature>
<evidence type="ECO:0000256" key="3">
    <source>
        <dbReference type="ARBA" id="ARBA00022741"/>
    </source>
</evidence>
<evidence type="ECO:0000256" key="5">
    <source>
        <dbReference type="ARBA" id="ARBA00022970"/>
    </source>
</evidence>
<evidence type="ECO:0000256" key="4">
    <source>
        <dbReference type="ARBA" id="ARBA00022840"/>
    </source>
</evidence>
<evidence type="ECO:0000256" key="1">
    <source>
        <dbReference type="ARBA" id="ARBA00005417"/>
    </source>
</evidence>
<keyword evidence="4 7" id="KW-0067">ATP-binding</keyword>
<keyword evidence="2" id="KW-0813">Transport</keyword>
<protein>
    <submittedName>
        <fullName evidence="7">ABC transporter ATP-binding protein</fullName>
    </submittedName>
</protein>
<proteinExistence type="inferred from homology"/>
<dbReference type="Proteomes" id="UP001204746">
    <property type="component" value="Unassembled WGS sequence"/>
</dbReference>
<dbReference type="InterPro" id="IPR003439">
    <property type="entry name" value="ABC_transporter-like_ATP-bd"/>
</dbReference>
<evidence type="ECO:0000256" key="2">
    <source>
        <dbReference type="ARBA" id="ARBA00022448"/>
    </source>
</evidence>
<sequence>MLDIDGLSVRRGTRQVLTDLNLSVSAGEFVAIVGNNGAGKTTLLRTISGLLPHHRGRVSVLGHDPARARPDQIAQAGLGHVPEGRRVFASLSVLDNLTVGATTLSRRQRKDTMERVLSLFPRLQERAAQRAGTLSGGEQQMLAIGRALMARPRILMLDEPSLGLAPIITRNTFKHLRTVQQEWDVAILLAEQRTRILTEIADRTLLLSSGRLEPEQQVPRTAGASAS</sequence>
<dbReference type="Pfam" id="PF00005">
    <property type="entry name" value="ABC_tran"/>
    <property type="match status" value="1"/>
</dbReference>
<keyword evidence="5" id="KW-0029">Amino-acid transport</keyword>
<dbReference type="EMBL" id="JANIAA010000027">
    <property type="protein sequence ID" value="MCQ8192632.1"/>
    <property type="molecule type" value="Genomic_DNA"/>
</dbReference>
<evidence type="ECO:0000313" key="7">
    <source>
        <dbReference type="EMBL" id="MCQ8192632.1"/>
    </source>
</evidence>
<reference evidence="7 8" key="1">
    <citation type="submission" date="2022-07" db="EMBL/GenBank/DDBJ databases">
        <authorList>
            <person name="Phongsopitanun W."/>
            <person name="Tanasupawat S."/>
        </authorList>
    </citation>
    <scope>NUCLEOTIDE SEQUENCE [LARGE SCALE GENOMIC DNA]</scope>
    <source>
        <strain evidence="7 8">RCU-064</strain>
    </source>
</reference>
<dbReference type="CDD" id="cd03224">
    <property type="entry name" value="ABC_TM1139_LivF_branched"/>
    <property type="match status" value="1"/>
</dbReference>
<comment type="caution">
    <text evidence="7">The sequence shown here is derived from an EMBL/GenBank/DDBJ whole genome shotgun (WGS) entry which is preliminary data.</text>
</comment>
<dbReference type="InterPro" id="IPR027417">
    <property type="entry name" value="P-loop_NTPase"/>
</dbReference>
<dbReference type="PANTHER" id="PTHR43820">
    <property type="entry name" value="HIGH-AFFINITY BRANCHED-CHAIN AMINO ACID TRANSPORT ATP-BINDING PROTEIN LIVF"/>
    <property type="match status" value="1"/>
</dbReference>
<dbReference type="InterPro" id="IPR017871">
    <property type="entry name" value="ABC_transporter-like_CS"/>
</dbReference>
<dbReference type="SMART" id="SM00382">
    <property type="entry name" value="AAA"/>
    <property type="match status" value="1"/>
</dbReference>
<keyword evidence="8" id="KW-1185">Reference proteome</keyword>
<dbReference type="InterPro" id="IPR003593">
    <property type="entry name" value="AAA+_ATPase"/>
</dbReference>
<comment type="similarity">
    <text evidence="1">Belongs to the ABC transporter superfamily.</text>
</comment>
<dbReference type="InterPro" id="IPR052156">
    <property type="entry name" value="BCAA_Transport_ATP-bd_LivF"/>
</dbReference>
<dbReference type="GO" id="GO:0005524">
    <property type="term" value="F:ATP binding"/>
    <property type="evidence" value="ECO:0007669"/>
    <property type="project" value="UniProtKB-KW"/>
</dbReference>
<dbReference type="PROSITE" id="PS00211">
    <property type="entry name" value="ABC_TRANSPORTER_1"/>
    <property type="match status" value="1"/>
</dbReference>
<dbReference type="Gene3D" id="3.40.50.300">
    <property type="entry name" value="P-loop containing nucleotide triphosphate hydrolases"/>
    <property type="match status" value="1"/>
</dbReference>
<evidence type="ECO:0000259" key="6">
    <source>
        <dbReference type="PROSITE" id="PS50893"/>
    </source>
</evidence>
<dbReference type="PANTHER" id="PTHR43820:SF4">
    <property type="entry name" value="HIGH-AFFINITY BRANCHED-CHAIN AMINO ACID TRANSPORT ATP-BINDING PROTEIN LIVF"/>
    <property type="match status" value="1"/>
</dbReference>